<dbReference type="InterPro" id="IPR013766">
    <property type="entry name" value="Thioredoxin_domain"/>
</dbReference>
<dbReference type="Proteomes" id="UP000037510">
    <property type="component" value="Unassembled WGS sequence"/>
</dbReference>
<sequence>MDCKIFWKILLPMLIVLAQISVLAKKQKTSVVTDISDIKEFKKLLRTKTNVMILFINEPNEGKKLCKKLKIASQKPYYMKHYKDGEFHKDYDRSETQTSMSNFLRDPTGDLPWEEDPSATDIYHLIDGEALSKFLKKGAAGYKKSMIMFYAPWCGFCKTMKPEYVQAAVDLKGEALLAAIDVAKPGNSKIRQIYNITGFPTLYYYEKGQFRFPYNGDNKRQAMVDFMRDPTAQIQSKKKELDESWRKFRQCAFKSRTRVGGLLRALVWPLQTNQTRLKGVLAAVDATKHPDLGSRFGVKGYPTLKYFNKGEFKYDAGHARQEEQIVSFIKPWAEEPSAVRHLDAATFRHALRKIKHAVVMFYAPWCGHCKSTKPEFVRAAERFADELMVAFGAVDCTAAQDLCGTYDVRGYPTIKYFSYFDKQIADYTGGRKEADFVSFIHTQMEHQTSQNQAKTAQEAGFGGNVQLAFDSDFEQVIASPKPTFVIKVCTALKGGPINAIAVDAAENPKVADIGGIQTLPTFKLFANGKVIAEYEGDRSEGDMLSFCKSHAKVKDEL</sequence>
<dbReference type="CDD" id="cd02947">
    <property type="entry name" value="TRX_family"/>
    <property type="match status" value="1"/>
</dbReference>
<dbReference type="InterPro" id="IPR036249">
    <property type="entry name" value="Thioredoxin-like_sf"/>
</dbReference>
<reference evidence="4 5" key="1">
    <citation type="journal article" date="2015" name="Genome Biol. Evol.">
        <title>The genome of winter moth (Operophtera brumata) provides a genomic perspective on sexual dimorphism and phenology.</title>
        <authorList>
            <person name="Derks M.F."/>
            <person name="Smit S."/>
            <person name="Salis L."/>
            <person name="Schijlen E."/>
            <person name="Bossers A."/>
            <person name="Mateman C."/>
            <person name="Pijl A.S."/>
            <person name="de Ridder D."/>
            <person name="Groenen M.A."/>
            <person name="Visser M.E."/>
            <person name="Megens H.J."/>
        </authorList>
    </citation>
    <scope>NUCLEOTIDE SEQUENCE [LARGE SCALE GENOMIC DNA]</scope>
    <source>
        <strain evidence="4">WM2013NL</strain>
        <tissue evidence="4">Head and thorax</tissue>
    </source>
</reference>
<organism evidence="4 5">
    <name type="scientific">Operophtera brumata</name>
    <name type="common">Winter moth</name>
    <name type="synonym">Phalaena brumata</name>
    <dbReference type="NCBI Taxonomy" id="104452"/>
    <lineage>
        <taxon>Eukaryota</taxon>
        <taxon>Metazoa</taxon>
        <taxon>Ecdysozoa</taxon>
        <taxon>Arthropoda</taxon>
        <taxon>Hexapoda</taxon>
        <taxon>Insecta</taxon>
        <taxon>Pterygota</taxon>
        <taxon>Neoptera</taxon>
        <taxon>Endopterygota</taxon>
        <taxon>Lepidoptera</taxon>
        <taxon>Glossata</taxon>
        <taxon>Ditrysia</taxon>
        <taxon>Geometroidea</taxon>
        <taxon>Geometridae</taxon>
        <taxon>Larentiinae</taxon>
        <taxon>Operophtera</taxon>
    </lineage>
</organism>
<feature type="domain" description="Thioredoxin" evidence="3">
    <location>
        <begin position="110"/>
        <end position="232"/>
    </location>
</feature>
<dbReference type="Gene3D" id="3.40.30.10">
    <property type="entry name" value="Glutaredoxin"/>
    <property type="match status" value="5"/>
</dbReference>
<dbReference type="GO" id="GO:0006457">
    <property type="term" value="P:protein folding"/>
    <property type="evidence" value="ECO:0007669"/>
    <property type="project" value="TreeGrafter"/>
</dbReference>
<evidence type="ECO:0000256" key="1">
    <source>
        <dbReference type="ARBA" id="ARBA00006347"/>
    </source>
</evidence>
<dbReference type="PROSITE" id="PS51352">
    <property type="entry name" value="THIOREDOXIN_2"/>
    <property type="match status" value="2"/>
</dbReference>
<dbReference type="Pfam" id="PF00085">
    <property type="entry name" value="Thioredoxin"/>
    <property type="match status" value="4"/>
</dbReference>
<accession>A0A0L7L0H7</accession>
<dbReference type="PRINTS" id="PR00421">
    <property type="entry name" value="THIOREDOXIN"/>
</dbReference>
<keyword evidence="2" id="KW-0732">Signal</keyword>
<dbReference type="GO" id="GO:0003756">
    <property type="term" value="F:protein disulfide isomerase activity"/>
    <property type="evidence" value="ECO:0007669"/>
    <property type="project" value="TreeGrafter"/>
</dbReference>
<dbReference type="PROSITE" id="PS00194">
    <property type="entry name" value="THIOREDOXIN_1"/>
    <property type="match status" value="1"/>
</dbReference>
<dbReference type="InterPro" id="IPR051063">
    <property type="entry name" value="PDI"/>
</dbReference>
<comment type="caution">
    <text evidence="4">The sequence shown here is derived from an EMBL/GenBank/DDBJ whole genome shotgun (WGS) entry which is preliminary data.</text>
</comment>
<dbReference type="SUPFAM" id="SSF52833">
    <property type="entry name" value="Thioredoxin-like"/>
    <property type="match status" value="4"/>
</dbReference>
<dbReference type="STRING" id="104452.A0A0L7L0H7"/>
<evidence type="ECO:0000313" key="4">
    <source>
        <dbReference type="EMBL" id="KOB69003.1"/>
    </source>
</evidence>
<keyword evidence="5" id="KW-1185">Reference proteome</keyword>
<name>A0A0L7L0H7_OPEBR</name>
<evidence type="ECO:0000313" key="5">
    <source>
        <dbReference type="Proteomes" id="UP000037510"/>
    </source>
</evidence>
<dbReference type="EMBL" id="JTDY01003791">
    <property type="protein sequence ID" value="KOB69003.1"/>
    <property type="molecule type" value="Genomic_DNA"/>
</dbReference>
<dbReference type="GO" id="GO:0005783">
    <property type="term" value="C:endoplasmic reticulum"/>
    <property type="evidence" value="ECO:0007669"/>
    <property type="project" value="TreeGrafter"/>
</dbReference>
<feature type="chain" id="PRO_5005572913" description="Thioredoxin domain-containing protein" evidence="2">
    <location>
        <begin position="19"/>
        <end position="557"/>
    </location>
</feature>
<dbReference type="AlphaFoldDB" id="A0A0L7L0H7"/>
<dbReference type="InterPro" id="IPR017937">
    <property type="entry name" value="Thioredoxin_CS"/>
</dbReference>
<dbReference type="PANTHER" id="PTHR45672:SF2">
    <property type="entry name" value="PROTEIN DISULFIDE-ISOMERASE A5"/>
    <property type="match status" value="1"/>
</dbReference>
<feature type="domain" description="Thioredoxin" evidence="3">
    <location>
        <begin position="319"/>
        <end position="445"/>
    </location>
</feature>
<evidence type="ECO:0000256" key="2">
    <source>
        <dbReference type="SAM" id="SignalP"/>
    </source>
</evidence>
<gene>
    <name evidence="4" type="ORF">OBRU01_17456</name>
</gene>
<comment type="similarity">
    <text evidence="1">Belongs to the protein disulfide isomerase family.</text>
</comment>
<dbReference type="PANTHER" id="PTHR45672">
    <property type="entry name" value="PROTEIN DISULFIDE-ISOMERASE C17H9.14C-RELATED"/>
    <property type="match status" value="1"/>
</dbReference>
<evidence type="ECO:0000259" key="3">
    <source>
        <dbReference type="PROSITE" id="PS51352"/>
    </source>
</evidence>
<proteinExistence type="inferred from homology"/>
<protein>
    <recommendedName>
        <fullName evidence="3">Thioredoxin domain-containing protein</fullName>
    </recommendedName>
</protein>
<feature type="signal peptide" evidence="2">
    <location>
        <begin position="1"/>
        <end position="18"/>
    </location>
</feature>